<dbReference type="AlphaFoldDB" id="A0A2U1KJG4"/>
<dbReference type="STRING" id="35608.A0A2U1KJG4"/>
<name>A0A2U1KJG4_ARTAN</name>
<comment type="caution">
    <text evidence="2">The sequence shown here is derived from an EMBL/GenBank/DDBJ whole genome shotgun (WGS) entry which is preliminary data.</text>
</comment>
<keyword evidence="3" id="KW-1185">Reference proteome</keyword>
<gene>
    <name evidence="2" type="ORF">CTI12_AA595380</name>
</gene>
<dbReference type="EMBL" id="PKPP01017499">
    <property type="protein sequence ID" value="PWA36914.1"/>
    <property type="molecule type" value="Genomic_DNA"/>
</dbReference>
<protein>
    <submittedName>
        <fullName evidence="2">CbxX/CfqX</fullName>
    </submittedName>
</protein>
<feature type="repeat" description="ANK" evidence="1">
    <location>
        <begin position="108"/>
        <end position="144"/>
    </location>
</feature>
<accession>A0A2U1KJG4</accession>
<proteinExistence type="predicted"/>
<dbReference type="Proteomes" id="UP000245207">
    <property type="component" value="Unassembled WGS sequence"/>
</dbReference>
<keyword evidence="1" id="KW-0040">ANK repeat</keyword>
<sequence length="149" mass="16802">MKGSKIDSLMPRQKKGEFTAVFDPVIVVSLFEREHQMSNSLKEKDRSPILIHFTAFRGWVQWVGSRFDNDWAGGYSSGKWCASRVVHGYGSNGELEVWFRRVVQGCCNGMTPLHVSVCQPLRAEDTSTLKKLLEHNSDCSSKDDASEMS</sequence>
<organism evidence="2 3">
    <name type="scientific">Artemisia annua</name>
    <name type="common">Sweet wormwood</name>
    <dbReference type="NCBI Taxonomy" id="35608"/>
    <lineage>
        <taxon>Eukaryota</taxon>
        <taxon>Viridiplantae</taxon>
        <taxon>Streptophyta</taxon>
        <taxon>Embryophyta</taxon>
        <taxon>Tracheophyta</taxon>
        <taxon>Spermatophyta</taxon>
        <taxon>Magnoliopsida</taxon>
        <taxon>eudicotyledons</taxon>
        <taxon>Gunneridae</taxon>
        <taxon>Pentapetalae</taxon>
        <taxon>asterids</taxon>
        <taxon>campanulids</taxon>
        <taxon>Asterales</taxon>
        <taxon>Asteraceae</taxon>
        <taxon>Asteroideae</taxon>
        <taxon>Anthemideae</taxon>
        <taxon>Artemisiinae</taxon>
        <taxon>Artemisia</taxon>
    </lineage>
</organism>
<reference evidence="2 3" key="1">
    <citation type="journal article" date="2018" name="Mol. Plant">
        <title>The genome of Artemisia annua provides insight into the evolution of Asteraceae family and artemisinin biosynthesis.</title>
        <authorList>
            <person name="Shen Q."/>
            <person name="Zhang L."/>
            <person name="Liao Z."/>
            <person name="Wang S."/>
            <person name="Yan T."/>
            <person name="Shi P."/>
            <person name="Liu M."/>
            <person name="Fu X."/>
            <person name="Pan Q."/>
            <person name="Wang Y."/>
            <person name="Lv Z."/>
            <person name="Lu X."/>
            <person name="Zhang F."/>
            <person name="Jiang W."/>
            <person name="Ma Y."/>
            <person name="Chen M."/>
            <person name="Hao X."/>
            <person name="Li L."/>
            <person name="Tang Y."/>
            <person name="Lv G."/>
            <person name="Zhou Y."/>
            <person name="Sun X."/>
            <person name="Brodelius P.E."/>
            <person name="Rose J.K.C."/>
            <person name="Tang K."/>
        </authorList>
    </citation>
    <scope>NUCLEOTIDE SEQUENCE [LARGE SCALE GENOMIC DNA]</scope>
    <source>
        <strain evidence="3">cv. Huhao1</strain>
        <tissue evidence="2">Leaf</tissue>
    </source>
</reference>
<evidence type="ECO:0000313" key="3">
    <source>
        <dbReference type="Proteomes" id="UP000245207"/>
    </source>
</evidence>
<evidence type="ECO:0000256" key="1">
    <source>
        <dbReference type="PROSITE-ProRule" id="PRU00023"/>
    </source>
</evidence>
<dbReference type="InterPro" id="IPR002110">
    <property type="entry name" value="Ankyrin_rpt"/>
</dbReference>
<dbReference type="PROSITE" id="PS50088">
    <property type="entry name" value="ANK_REPEAT"/>
    <property type="match status" value="1"/>
</dbReference>
<evidence type="ECO:0000313" key="2">
    <source>
        <dbReference type="EMBL" id="PWA36914.1"/>
    </source>
</evidence>